<dbReference type="EMBL" id="JAWDJT010000002">
    <property type="protein sequence ID" value="MDU0369697.1"/>
    <property type="molecule type" value="Genomic_DNA"/>
</dbReference>
<keyword evidence="3" id="KW-1185">Reference proteome</keyword>
<reference evidence="2 3" key="1">
    <citation type="submission" date="2023-10" db="EMBL/GenBank/DDBJ databases">
        <title>Hymenobacter endophyticus sp. nov., an isolate from the leaf tissues of wheat.</title>
        <authorList>
            <person name="Dai Y."/>
        </authorList>
    </citation>
    <scope>NUCLEOTIDE SEQUENCE [LARGE SCALE GENOMIC DNA]</scope>
    <source>
        <strain evidence="2 3">ZK17L-C2</strain>
    </source>
</reference>
<accession>A0ABU3TE93</accession>
<name>A0ABU3TE93_9BACT</name>
<dbReference type="RefSeq" id="WP_315997188.1">
    <property type="nucleotide sequence ID" value="NZ_JAWDJT010000002.1"/>
</dbReference>
<keyword evidence="1" id="KW-0732">Signal</keyword>
<evidence type="ECO:0000313" key="3">
    <source>
        <dbReference type="Proteomes" id="UP001250698"/>
    </source>
</evidence>
<feature type="signal peptide" evidence="1">
    <location>
        <begin position="1"/>
        <end position="18"/>
    </location>
</feature>
<sequence length="170" mass="19223">MKTSVLALLMGLPAVGWAQSATSPAALAQRINQLMRDPEEPDTEVRVAFSDCHFTQTIRKYRPQPANSATTVQVSHRKNGGEWAVRSDEKVEFELKLGSDWQQITELTYAPAHREKTGGLYYQLKLKRERKEKGSSNTTNFELPLYTTNEATVQTLVRQLNQLRRNCGGQ</sequence>
<proteinExistence type="predicted"/>
<dbReference type="Proteomes" id="UP001250698">
    <property type="component" value="Unassembled WGS sequence"/>
</dbReference>
<organism evidence="2 3">
    <name type="scientific">Hymenobacter endophyticus</name>
    <dbReference type="NCBI Taxonomy" id="3076335"/>
    <lineage>
        <taxon>Bacteria</taxon>
        <taxon>Pseudomonadati</taxon>
        <taxon>Bacteroidota</taxon>
        <taxon>Cytophagia</taxon>
        <taxon>Cytophagales</taxon>
        <taxon>Hymenobacteraceae</taxon>
        <taxon>Hymenobacter</taxon>
    </lineage>
</organism>
<evidence type="ECO:0000256" key="1">
    <source>
        <dbReference type="SAM" id="SignalP"/>
    </source>
</evidence>
<gene>
    <name evidence="2" type="ORF">ROI90_04765</name>
</gene>
<feature type="chain" id="PRO_5046707816" description="DUF4468 domain-containing protein" evidence="1">
    <location>
        <begin position="19"/>
        <end position="170"/>
    </location>
</feature>
<evidence type="ECO:0000313" key="2">
    <source>
        <dbReference type="EMBL" id="MDU0369697.1"/>
    </source>
</evidence>
<evidence type="ECO:0008006" key="4">
    <source>
        <dbReference type="Google" id="ProtNLM"/>
    </source>
</evidence>
<comment type="caution">
    <text evidence="2">The sequence shown here is derived from an EMBL/GenBank/DDBJ whole genome shotgun (WGS) entry which is preliminary data.</text>
</comment>
<protein>
    <recommendedName>
        <fullName evidence="4">DUF4468 domain-containing protein</fullName>
    </recommendedName>
</protein>